<dbReference type="PIRSF" id="PIRSF004944">
    <property type="entry name" value="UCP004944_hydrls"/>
    <property type="match status" value="1"/>
</dbReference>
<dbReference type="InterPro" id="IPR014426">
    <property type="entry name" value="UPF0282_hydrls"/>
</dbReference>
<dbReference type="PANTHER" id="PTHR43546">
    <property type="entry name" value="UPF0173 METAL-DEPENDENT HYDROLASE MJ1163-RELATED"/>
    <property type="match status" value="1"/>
</dbReference>
<dbReference type="Proteomes" id="UP000186851">
    <property type="component" value="Chromosome"/>
</dbReference>
<organism evidence="3 4">
    <name type="scientific">Odinarchaeota yellowstonii (strain LCB_4)</name>
    <dbReference type="NCBI Taxonomy" id="1841599"/>
    <lineage>
        <taxon>Archaea</taxon>
        <taxon>Promethearchaeati</taxon>
        <taxon>Candidatus Odinarchaeota</taxon>
        <taxon>Candidatus Odinarchaeia</taxon>
        <taxon>Candidatus Odinarchaeales</taxon>
        <taxon>Candidatus Odinarchaeaceae</taxon>
        <taxon>Candidatus Odinarchaeum</taxon>
    </lineage>
</organism>
<dbReference type="PANTHER" id="PTHR43546:SF4">
    <property type="entry name" value="UPF0282 PROTEIN MJ1629"/>
    <property type="match status" value="1"/>
</dbReference>
<sequence>MRIKPLAFESLGTRSMCTFVETNDIRILIDPGVSLAPYRFGLPPHPVELKALSDSWKLILEYAERSDVLLITHYHFDHFNPFEDTYIYEGKTVLVKDPKNNINFSQIKRSKFFLEKIKGLPGKLEIADGGSFNFGGTVVKFSPPVFHGSGSQLGYVLEVLVDDGYRLLYTSDVEGPIFPDQLNFILESTPHTVILDGPMTYMLGYRYSFDSFEKALKNIIKIVEGDFLENLIVDHHALRDLDWMIQLKPVFEAARSKGVRVLSAAEYAGQPVNLLEARRRELYELYPVNDSHQ</sequence>
<dbReference type="EMBL" id="CP091871">
    <property type="protein sequence ID" value="WEU40262.1"/>
    <property type="molecule type" value="Genomic_DNA"/>
</dbReference>
<evidence type="ECO:0000313" key="3">
    <source>
        <dbReference type="EMBL" id="WEU40262.1"/>
    </source>
</evidence>
<dbReference type="InterPro" id="IPR036866">
    <property type="entry name" value="RibonucZ/Hydroxyglut_hydro"/>
</dbReference>
<accession>A0AAF0D257</accession>
<name>A0AAF0D257_ODILC</name>
<dbReference type="HAMAP" id="MF_01406">
    <property type="entry name" value="UPF0282"/>
    <property type="match status" value="1"/>
</dbReference>
<evidence type="ECO:0000313" key="4">
    <source>
        <dbReference type="Proteomes" id="UP000186851"/>
    </source>
</evidence>
<dbReference type="SUPFAM" id="SSF56281">
    <property type="entry name" value="Metallo-hydrolase/oxidoreductase"/>
    <property type="match status" value="1"/>
</dbReference>
<dbReference type="NCBIfam" id="NF003287">
    <property type="entry name" value="PRK04286.1-1"/>
    <property type="match status" value="1"/>
</dbReference>
<dbReference type="AlphaFoldDB" id="A0AAF0D257"/>
<protein>
    <recommendedName>
        <fullName evidence="1">UPF0282 protein OdinLCB4_007290</fullName>
    </recommendedName>
</protein>
<proteinExistence type="inferred from homology"/>
<evidence type="ECO:0000256" key="1">
    <source>
        <dbReference type="HAMAP-Rule" id="MF_01406"/>
    </source>
</evidence>
<dbReference type="InterPro" id="IPR001279">
    <property type="entry name" value="Metallo-B-lactamas"/>
</dbReference>
<dbReference type="InterPro" id="IPR050114">
    <property type="entry name" value="UPF0173_UPF0282_UlaG_hydrolase"/>
</dbReference>
<feature type="domain" description="Metallo-beta-lactamase" evidence="2">
    <location>
        <begin position="15"/>
        <end position="79"/>
    </location>
</feature>
<dbReference type="KEGG" id="oyw:OdinLCB4_007290"/>
<dbReference type="Gene3D" id="3.60.15.10">
    <property type="entry name" value="Ribonuclease Z/Hydroxyacylglutathione hydrolase-like"/>
    <property type="match status" value="1"/>
</dbReference>
<dbReference type="Pfam" id="PF00753">
    <property type="entry name" value="Lactamase_B"/>
    <property type="match status" value="1"/>
</dbReference>
<evidence type="ECO:0000259" key="2">
    <source>
        <dbReference type="Pfam" id="PF00753"/>
    </source>
</evidence>
<reference evidence="3" key="1">
    <citation type="journal article" date="2017" name="Nature">
        <title>Asgard archaea illuminate the origin of eukaryotic cellular complexity.</title>
        <authorList>
            <person name="Zaremba-Niedzwiedzka K."/>
            <person name="Caceres E.F."/>
            <person name="Saw J.H."/>
            <person name="Backstrom D."/>
            <person name="Juzokaite L."/>
            <person name="Vancaester E."/>
            <person name="Seitz K.W."/>
            <person name="Anantharaman K."/>
            <person name="Starnawski P."/>
            <person name="Kjeldsen K.U."/>
            <person name="Scott M.B."/>
            <person name="Nunoura T."/>
            <person name="Banfield J.F."/>
            <person name="Schramm A."/>
            <person name="Baker B.J."/>
            <person name="Spang A."/>
            <person name="Ettema T.J.G."/>
        </authorList>
    </citation>
    <scope>NUCLEOTIDE SEQUENCE</scope>
    <source>
        <strain evidence="3">LCB_4</strain>
    </source>
</reference>
<comment type="similarity">
    <text evidence="1">Belongs to the UPF0282 family.</text>
</comment>
<gene>
    <name evidence="3" type="ORF">OdinLCB4_007290</name>
</gene>
<reference evidence="3" key="2">
    <citation type="journal article" date="2022" name="Nat. Microbiol.">
        <title>A closed Candidatus Odinarchaeum chromosome exposes Asgard archaeal viruses.</title>
        <authorList>
            <person name="Tamarit D."/>
            <person name="Caceres E.F."/>
            <person name="Krupovic M."/>
            <person name="Nijland R."/>
            <person name="Eme L."/>
            <person name="Robinson N.P."/>
            <person name="Ettema T.J.G."/>
        </authorList>
    </citation>
    <scope>NUCLEOTIDE SEQUENCE</scope>
    <source>
        <strain evidence="3">LCB_4</strain>
    </source>
</reference>